<organism evidence="4 5">
    <name type="scientific">Vanilla planifolia</name>
    <name type="common">Vanilla</name>
    <dbReference type="NCBI Taxonomy" id="51239"/>
    <lineage>
        <taxon>Eukaryota</taxon>
        <taxon>Viridiplantae</taxon>
        <taxon>Streptophyta</taxon>
        <taxon>Embryophyta</taxon>
        <taxon>Tracheophyta</taxon>
        <taxon>Spermatophyta</taxon>
        <taxon>Magnoliopsida</taxon>
        <taxon>Liliopsida</taxon>
        <taxon>Asparagales</taxon>
        <taxon>Orchidaceae</taxon>
        <taxon>Vanilloideae</taxon>
        <taxon>Vanilleae</taxon>
        <taxon>Vanilla</taxon>
    </lineage>
</organism>
<sequence length="128" mass="14623">MEECSKANQPRKMEFGAGEGWQQHEAYETLIAFFDVETTVPSSSCGGGGGYFLLEFGAILVCPRRLVEVDSFSTLVRPSDLNAISSLRPLQWHYSRFRCFCPQFRGRCRQNLLDPPWEDMGWAQHLEV</sequence>
<dbReference type="PANTHER" id="PTHR30231:SF4">
    <property type="entry name" value="PROTEIN NEN2"/>
    <property type="match status" value="1"/>
</dbReference>
<dbReference type="EMBL" id="JADCNM010000002">
    <property type="protein sequence ID" value="KAG0494728.1"/>
    <property type="molecule type" value="Genomic_DNA"/>
</dbReference>
<dbReference type="Proteomes" id="UP000639772">
    <property type="component" value="Unassembled WGS sequence"/>
</dbReference>
<evidence type="ECO:0000256" key="3">
    <source>
        <dbReference type="ARBA" id="ARBA00022839"/>
    </source>
</evidence>
<keyword evidence="1" id="KW-0540">Nuclease</keyword>
<evidence type="ECO:0000256" key="2">
    <source>
        <dbReference type="ARBA" id="ARBA00022801"/>
    </source>
</evidence>
<evidence type="ECO:0000313" key="4">
    <source>
        <dbReference type="EMBL" id="KAG0494728.1"/>
    </source>
</evidence>
<dbReference type="PANTHER" id="PTHR30231">
    <property type="entry name" value="DNA POLYMERASE III SUBUNIT EPSILON"/>
    <property type="match status" value="1"/>
</dbReference>
<gene>
    <name evidence="4" type="ORF">HPP92_005722</name>
</gene>
<dbReference type="AlphaFoldDB" id="A0A835RQ90"/>
<dbReference type="OrthoDB" id="2018529at2759"/>
<accession>A0A835RQ90</accession>
<dbReference type="GO" id="GO:0008408">
    <property type="term" value="F:3'-5' exonuclease activity"/>
    <property type="evidence" value="ECO:0007669"/>
    <property type="project" value="TreeGrafter"/>
</dbReference>
<dbReference type="InterPro" id="IPR012337">
    <property type="entry name" value="RNaseH-like_sf"/>
</dbReference>
<comment type="caution">
    <text evidence="4">The sequence shown here is derived from an EMBL/GenBank/DDBJ whole genome shotgun (WGS) entry which is preliminary data.</text>
</comment>
<protein>
    <submittedName>
        <fullName evidence="4">Uncharacterized protein</fullName>
    </submittedName>
</protein>
<evidence type="ECO:0000256" key="1">
    <source>
        <dbReference type="ARBA" id="ARBA00022722"/>
    </source>
</evidence>
<proteinExistence type="predicted"/>
<keyword evidence="2" id="KW-0378">Hydrolase</keyword>
<reference evidence="4 5" key="1">
    <citation type="journal article" date="2020" name="Nat. Food">
        <title>A phased Vanilla planifolia genome enables genetic improvement of flavour and production.</title>
        <authorList>
            <person name="Hasing T."/>
            <person name="Tang H."/>
            <person name="Brym M."/>
            <person name="Khazi F."/>
            <person name="Huang T."/>
            <person name="Chambers A.H."/>
        </authorList>
    </citation>
    <scope>NUCLEOTIDE SEQUENCE [LARGE SCALE GENOMIC DNA]</scope>
    <source>
        <tissue evidence="4">Leaf</tissue>
    </source>
</reference>
<dbReference type="SUPFAM" id="SSF53098">
    <property type="entry name" value="Ribonuclease H-like"/>
    <property type="match status" value="1"/>
</dbReference>
<evidence type="ECO:0000313" key="5">
    <source>
        <dbReference type="Proteomes" id="UP000639772"/>
    </source>
</evidence>
<name>A0A835RQ90_VANPL</name>
<keyword evidence="3" id="KW-0269">Exonuclease</keyword>